<feature type="region of interest" description="Disordered" evidence="1">
    <location>
        <begin position="226"/>
        <end position="298"/>
    </location>
</feature>
<organism evidence="2 3">
    <name type="scientific">Cymbomonas tetramitiformis</name>
    <dbReference type="NCBI Taxonomy" id="36881"/>
    <lineage>
        <taxon>Eukaryota</taxon>
        <taxon>Viridiplantae</taxon>
        <taxon>Chlorophyta</taxon>
        <taxon>Pyramimonadophyceae</taxon>
        <taxon>Pyramimonadales</taxon>
        <taxon>Pyramimonadaceae</taxon>
        <taxon>Cymbomonas</taxon>
    </lineage>
</organism>
<feature type="region of interest" description="Disordered" evidence="1">
    <location>
        <begin position="584"/>
        <end position="624"/>
    </location>
</feature>
<evidence type="ECO:0000313" key="3">
    <source>
        <dbReference type="Proteomes" id="UP001190700"/>
    </source>
</evidence>
<dbReference type="PANTHER" id="PTHR40429:SF1">
    <property type="entry name" value="FLAGELLAR ASSOCIATED PROTEIN"/>
    <property type="match status" value="1"/>
</dbReference>
<gene>
    <name evidence="2" type="ORF">CYMTET_25624</name>
</gene>
<feature type="compositionally biased region" description="Basic and acidic residues" evidence="1">
    <location>
        <begin position="455"/>
        <end position="468"/>
    </location>
</feature>
<name>A0AAE0FTQ3_9CHLO</name>
<keyword evidence="3" id="KW-1185">Reference proteome</keyword>
<evidence type="ECO:0000313" key="2">
    <source>
        <dbReference type="EMBL" id="KAK3265719.1"/>
    </source>
</evidence>
<proteinExistence type="predicted"/>
<dbReference type="Proteomes" id="UP001190700">
    <property type="component" value="Unassembled WGS sequence"/>
</dbReference>
<dbReference type="Pfam" id="PF07004">
    <property type="entry name" value="SHIPPO-rpt"/>
    <property type="match status" value="7"/>
</dbReference>
<feature type="compositionally biased region" description="Polar residues" evidence="1">
    <location>
        <begin position="255"/>
        <end position="264"/>
    </location>
</feature>
<accession>A0AAE0FTQ3</accession>
<feature type="compositionally biased region" description="Basic and acidic residues" evidence="1">
    <location>
        <begin position="238"/>
        <end position="254"/>
    </location>
</feature>
<dbReference type="EMBL" id="LGRX02013726">
    <property type="protein sequence ID" value="KAK3265719.1"/>
    <property type="molecule type" value="Genomic_DNA"/>
</dbReference>
<dbReference type="InterPro" id="IPR010736">
    <property type="entry name" value="SHIPPO-rpt"/>
</dbReference>
<dbReference type="AlphaFoldDB" id="A0AAE0FTQ3"/>
<feature type="region of interest" description="Disordered" evidence="1">
    <location>
        <begin position="455"/>
        <end position="490"/>
    </location>
</feature>
<sequence length="624" mass="66429">MKKPISTANALMFDEDGKALYGTPGAGAYDTVGSFGENVIFDTAPGYSFGVKTEGEYAQPFLSEEHAKSLAMAHSPGPGYAYHDRSYKTVAPTHSFGTADRGAERGRYISQTHCRENLAATTPGPGTYRLKQGKGIARTMGDAPAYAFSTAPQRDFIGEKEMLTHPGPGAHHPPNMVGDRDKHKNPTTEWTPKYSFAPHGSMDRGSLRQREQDSAVFVSEAHSQSGCGLVKQSPGPGEYERRSGLGDVNGRHLIDSNQRNQYEPSHSFPKAKRATDATKKPFISKQHVDPNLEAPGPKYDLPEKLLEGAPGLKFGSGRRFHSPEQGGNKAGPVIAMSRAFAEQTIGANSPGPAKYQLKEGKGIAKTIGDAPRWKFSTADRMGPSGKGAQETDVPGPGAYQLPKNTPELSGGGGMYSAAPTHSVASCLRSSLVVKDPDEPGPGAFETDVGITNKDVRRRGGPEWKFGKDKNRHSFMKDNRTPGPGSYHPTTAKDVGRASAFSFGGTHQKSGSGTGSIHISKEHAKEYIGKNSPGPGAYNLAEGKGIAKTIGDAATIKFGTETRENTSKVFMGAEHVKIEAGIKNKVPGPGSYNPNGLNGIGNRYKNTPGTSFGTSTRPPLASVKF</sequence>
<protein>
    <recommendedName>
        <fullName evidence="4">Flagellar associated protein</fullName>
    </recommendedName>
</protein>
<feature type="region of interest" description="Disordered" evidence="1">
    <location>
        <begin position="169"/>
        <end position="205"/>
    </location>
</feature>
<comment type="caution">
    <text evidence="2">The sequence shown here is derived from an EMBL/GenBank/DDBJ whole genome shotgun (WGS) entry which is preliminary data.</text>
</comment>
<evidence type="ECO:0000256" key="1">
    <source>
        <dbReference type="SAM" id="MobiDB-lite"/>
    </source>
</evidence>
<feature type="region of interest" description="Disordered" evidence="1">
    <location>
        <begin position="374"/>
        <end position="396"/>
    </location>
</feature>
<dbReference type="PANTHER" id="PTHR40429">
    <property type="entry name" value="FLAGELLAR ASSOCIATED PROTEIN"/>
    <property type="match status" value="1"/>
</dbReference>
<reference evidence="2 3" key="1">
    <citation type="journal article" date="2015" name="Genome Biol. Evol.">
        <title>Comparative Genomics of a Bacterivorous Green Alga Reveals Evolutionary Causalities and Consequences of Phago-Mixotrophic Mode of Nutrition.</title>
        <authorList>
            <person name="Burns J.A."/>
            <person name="Paasch A."/>
            <person name="Narechania A."/>
            <person name="Kim E."/>
        </authorList>
    </citation>
    <scope>NUCLEOTIDE SEQUENCE [LARGE SCALE GENOMIC DNA]</scope>
    <source>
        <strain evidence="2 3">PLY_AMNH</strain>
    </source>
</reference>
<evidence type="ECO:0008006" key="4">
    <source>
        <dbReference type="Google" id="ProtNLM"/>
    </source>
</evidence>
<feature type="compositionally biased region" description="Polar residues" evidence="1">
    <location>
        <begin position="603"/>
        <end position="616"/>
    </location>
</feature>